<accession>A0A7X3IK70</accession>
<name>A0A7X3IK70_9BACL</name>
<evidence type="ECO:0000313" key="2">
    <source>
        <dbReference type="Proteomes" id="UP000460318"/>
    </source>
</evidence>
<sequence>MIEKLVYDGDTKDINENDSLQKILLQIDDEDYFYHVGIDLAKRGYSDYSAITKFKKNDDNTYVYYGTELV</sequence>
<dbReference type="AlphaFoldDB" id="A0A7X3IK70"/>
<dbReference type="RefSeq" id="WP_160498477.1">
    <property type="nucleotide sequence ID" value="NZ_WUBI01000002.1"/>
</dbReference>
<comment type="caution">
    <text evidence="1">The sequence shown here is derived from an EMBL/GenBank/DDBJ whole genome shotgun (WGS) entry which is preliminary data.</text>
</comment>
<gene>
    <name evidence="1" type="ORF">GRF59_14690</name>
</gene>
<reference evidence="1 2" key="1">
    <citation type="submission" date="2019-12" db="EMBL/GenBank/DDBJ databases">
        <title>Paenibacillus sp. nov., an endophytic bacterium isolated from the stem of Dendrobium.</title>
        <authorList>
            <person name="Zhao R."/>
        </authorList>
    </citation>
    <scope>NUCLEOTIDE SEQUENCE [LARGE SCALE GENOMIC DNA]</scope>
    <source>
        <strain evidence="1 2">HJL G12</strain>
    </source>
</reference>
<dbReference type="EMBL" id="WUBI01000002">
    <property type="protein sequence ID" value="MWV44866.1"/>
    <property type="molecule type" value="Genomic_DNA"/>
</dbReference>
<proteinExistence type="predicted"/>
<evidence type="ECO:0000313" key="1">
    <source>
        <dbReference type="EMBL" id="MWV44866.1"/>
    </source>
</evidence>
<organism evidence="1 2">
    <name type="scientific">Paenibacillus dendrobii</name>
    <dbReference type="NCBI Taxonomy" id="2691084"/>
    <lineage>
        <taxon>Bacteria</taxon>
        <taxon>Bacillati</taxon>
        <taxon>Bacillota</taxon>
        <taxon>Bacilli</taxon>
        <taxon>Bacillales</taxon>
        <taxon>Paenibacillaceae</taxon>
        <taxon>Paenibacillus</taxon>
    </lineage>
</organism>
<protein>
    <submittedName>
        <fullName evidence="1">Uncharacterized protein</fullName>
    </submittedName>
</protein>
<dbReference type="Proteomes" id="UP000460318">
    <property type="component" value="Unassembled WGS sequence"/>
</dbReference>
<keyword evidence="2" id="KW-1185">Reference proteome</keyword>